<name>A0A9J6DXA4_RHIMP</name>
<dbReference type="Proteomes" id="UP000821866">
    <property type="component" value="Unassembled WGS sequence"/>
</dbReference>
<dbReference type="AlphaFoldDB" id="A0A9J6DXA4"/>
<dbReference type="VEuPathDB" id="VectorBase:LOC119185017"/>
<sequence length="286" mass="31072">MSMTDSRACGDIPGVYRAEEVEEDMKMVGTPDGLLYEDSEGTQLSRFVLNLRRNNGYLLGQIGNANQTPLYFDMPGSTTVEKKGAKQVRVLTSVHGDLASKPAQGVQNSMPQYDTVLHCPAGRKTTFGPASKEETSAFLAPLKGVELVRVNHQRNVAAADVPTGAYLDYLLAMADICGVAERAKQTSLSACNGAIYNVDPALDEQQIRNNISCCEAVLECSRRNCRSLHCHQAEHAAIPPLRDYDVLALQETYARAVDVSVAGYIGYSSPTVCTSQAQHYMPPCHP</sequence>
<organism evidence="1 2">
    <name type="scientific">Rhipicephalus microplus</name>
    <name type="common">Cattle tick</name>
    <name type="synonym">Boophilus microplus</name>
    <dbReference type="NCBI Taxonomy" id="6941"/>
    <lineage>
        <taxon>Eukaryota</taxon>
        <taxon>Metazoa</taxon>
        <taxon>Ecdysozoa</taxon>
        <taxon>Arthropoda</taxon>
        <taxon>Chelicerata</taxon>
        <taxon>Arachnida</taxon>
        <taxon>Acari</taxon>
        <taxon>Parasitiformes</taxon>
        <taxon>Ixodida</taxon>
        <taxon>Ixodoidea</taxon>
        <taxon>Ixodidae</taxon>
        <taxon>Rhipicephalinae</taxon>
        <taxon>Rhipicephalus</taxon>
        <taxon>Boophilus</taxon>
    </lineage>
</organism>
<accession>A0A9J6DXA4</accession>
<proteinExistence type="predicted"/>
<evidence type="ECO:0000313" key="1">
    <source>
        <dbReference type="EMBL" id="KAH8026660.1"/>
    </source>
</evidence>
<evidence type="ECO:0000313" key="2">
    <source>
        <dbReference type="Proteomes" id="UP000821866"/>
    </source>
</evidence>
<reference evidence="1" key="1">
    <citation type="journal article" date="2020" name="Cell">
        <title>Large-Scale Comparative Analyses of Tick Genomes Elucidate Their Genetic Diversity and Vector Capacities.</title>
        <authorList>
            <consortium name="Tick Genome and Microbiome Consortium (TIGMIC)"/>
            <person name="Jia N."/>
            <person name="Wang J."/>
            <person name="Shi W."/>
            <person name="Du L."/>
            <person name="Sun Y."/>
            <person name="Zhan W."/>
            <person name="Jiang J.F."/>
            <person name="Wang Q."/>
            <person name="Zhang B."/>
            <person name="Ji P."/>
            <person name="Bell-Sakyi L."/>
            <person name="Cui X.M."/>
            <person name="Yuan T.T."/>
            <person name="Jiang B.G."/>
            <person name="Yang W.F."/>
            <person name="Lam T.T."/>
            <person name="Chang Q.C."/>
            <person name="Ding S.J."/>
            <person name="Wang X.J."/>
            <person name="Zhu J.G."/>
            <person name="Ruan X.D."/>
            <person name="Zhao L."/>
            <person name="Wei J.T."/>
            <person name="Ye R.Z."/>
            <person name="Que T.C."/>
            <person name="Du C.H."/>
            <person name="Zhou Y.H."/>
            <person name="Cheng J.X."/>
            <person name="Dai P.F."/>
            <person name="Guo W.B."/>
            <person name="Han X.H."/>
            <person name="Huang E.J."/>
            <person name="Li L.F."/>
            <person name="Wei W."/>
            <person name="Gao Y.C."/>
            <person name="Liu J.Z."/>
            <person name="Shao H.Z."/>
            <person name="Wang X."/>
            <person name="Wang C.C."/>
            <person name="Yang T.C."/>
            <person name="Huo Q.B."/>
            <person name="Li W."/>
            <person name="Chen H.Y."/>
            <person name="Chen S.E."/>
            <person name="Zhou L.G."/>
            <person name="Ni X.B."/>
            <person name="Tian J.H."/>
            <person name="Sheng Y."/>
            <person name="Liu T."/>
            <person name="Pan Y.S."/>
            <person name="Xia L.Y."/>
            <person name="Li J."/>
            <person name="Zhao F."/>
            <person name="Cao W.C."/>
        </authorList>
    </citation>
    <scope>NUCLEOTIDE SEQUENCE</scope>
    <source>
        <strain evidence="1">Rmic-2018</strain>
    </source>
</reference>
<comment type="caution">
    <text evidence="1">The sequence shown here is derived from an EMBL/GenBank/DDBJ whole genome shotgun (WGS) entry which is preliminary data.</text>
</comment>
<reference evidence="1" key="2">
    <citation type="submission" date="2021-09" db="EMBL/GenBank/DDBJ databases">
        <authorList>
            <person name="Jia N."/>
            <person name="Wang J."/>
            <person name="Shi W."/>
            <person name="Du L."/>
            <person name="Sun Y."/>
            <person name="Zhan W."/>
            <person name="Jiang J."/>
            <person name="Wang Q."/>
            <person name="Zhang B."/>
            <person name="Ji P."/>
            <person name="Sakyi L.B."/>
            <person name="Cui X."/>
            <person name="Yuan T."/>
            <person name="Jiang B."/>
            <person name="Yang W."/>
            <person name="Lam T.T.-Y."/>
            <person name="Chang Q."/>
            <person name="Ding S."/>
            <person name="Wang X."/>
            <person name="Zhu J."/>
            <person name="Ruan X."/>
            <person name="Zhao L."/>
            <person name="Wei J."/>
            <person name="Que T."/>
            <person name="Du C."/>
            <person name="Cheng J."/>
            <person name="Dai P."/>
            <person name="Han X."/>
            <person name="Huang E."/>
            <person name="Gao Y."/>
            <person name="Liu J."/>
            <person name="Shao H."/>
            <person name="Ye R."/>
            <person name="Li L."/>
            <person name="Wei W."/>
            <person name="Wang X."/>
            <person name="Wang C."/>
            <person name="Huo Q."/>
            <person name="Li W."/>
            <person name="Guo W."/>
            <person name="Chen H."/>
            <person name="Chen S."/>
            <person name="Zhou L."/>
            <person name="Zhou L."/>
            <person name="Ni X."/>
            <person name="Tian J."/>
            <person name="Zhou Y."/>
            <person name="Sheng Y."/>
            <person name="Liu T."/>
            <person name="Pan Y."/>
            <person name="Xia L."/>
            <person name="Li J."/>
            <person name="Zhao F."/>
            <person name="Cao W."/>
        </authorList>
    </citation>
    <scope>NUCLEOTIDE SEQUENCE</scope>
    <source>
        <strain evidence="1">Rmic-2018</strain>
        <tissue evidence="1">Larvae</tissue>
    </source>
</reference>
<protein>
    <submittedName>
        <fullName evidence="1">Uncharacterized protein</fullName>
    </submittedName>
</protein>
<gene>
    <name evidence="1" type="ORF">HPB51_023678</name>
</gene>
<dbReference type="EMBL" id="JABSTU010000007">
    <property type="protein sequence ID" value="KAH8026660.1"/>
    <property type="molecule type" value="Genomic_DNA"/>
</dbReference>
<keyword evidence="2" id="KW-1185">Reference proteome</keyword>